<evidence type="ECO:0000313" key="3">
    <source>
        <dbReference type="Proteomes" id="UP000005406"/>
    </source>
</evidence>
<dbReference type="AlphaFoldDB" id="A0A6N3R833"/>
<dbReference type="EMBL" id="AKMW01000023">
    <property type="protein sequence ID" value="EIQ15766.1"/>
    <property type="molecule type" value="Genomic_DNA"/>
</dbReference>
<dbReference type="Pfam" id="PF13276">
    <property type="entry name" value="HTH_21"/>
    <property type="match status" value="1"/>
</dbReference>
<protein>
    <submittedName>
        <fullName evidence="2">Putative transposase</fullName>
    </submittedName>
</protein>
<organism evidence="2 3">
    <name type="scientific">Shigella flexneri CCH060</name>
    <dbReference type="NCBI Taxonomy" id="754091"/>
    <lineage>
        <taxon>Bacteria</taxon>
        <taxon>Pseudomonadati</taxon>
        <taxon>Pseudomonadota</taxon>
        <taxon>Gammaproteobacteria</taxon>
        <taxon>Enterobacterales</taxon>
        <taxon>Enterobacteriaceae</taxon>
        <taxon>Shigella</taxon>
    </lineage>
</organism>
<sequence>MDSARALIARGWGVSLVSRCLRVSRAQLHVILRRTDDWMDGRRSRHTDDTDVLLRIHHVIGELPTYGYRRVWALLRRQAELDGMPAINAKRVYRIMRQNALLLERKPAVPPSKRAHTGRVAVKESNQRWCSDGSSSAVITERDCVSRSRWTAVIVRHCTGR</sequence>
<proteinExistence type="predicted"/>
<accession>A0A6N3R833</accession>
<feature type="domain" description="HTH-like" evidence="1">
    <location>
        <begin position="63"/>
        <end position="103"/>
    </location>
</feature>
<reference evidence="2 3" key="1">
    <citation type="submission" date="2012-03" db="EMBL/GenBank/DDBJ databases">
        <authorList>
            <person name="Rasko D."/>
            <person name="Redman J."/>
            <person name="Daugherty S.C."/>
            <person name="Tallon L."/>
            <person name="Sadzewicz L."/>
            <person name="Jones K."/>
            <person name="Santana-Cruz I."/>
            <person name="Liu X."/>
        </authorList>
    </citation>
    <scope>NUCLEOTIDE SEQUENCE [LARGE SCALE GENOMIC DNA]</scope>
    <source>
        <strain evidence="2 3">CCH060</strain>
    </source>
</reference>
<dbReference type="Proteomes" id="UP000005406">
    <property type="component" value="Unassembled WGS sequence"/>
</dbReference>
<evidence type="ECO:0000259" key="1">
    <source>
        <dbReference type="Pfam" id="PF13276"/>
    </source>
</evidence>
<dbReference type="PANTHER" id="PTHR37936:SF3">
    <property type="entry name" value="TRANSPOSASE INSC FOR INSERTION ELEMENT IS2A-RELATED"/>
    <property type="match status" value="1"/>
</dbReference>
<evidence type="ECO:0000313" key="2">
    <source>
        <dbReference type="EMBL" id="EIQ15766.1"/>
    </source>
</evidence>
<name>A0A6N3R833_SHIFL</name>
<gene>
    <name evidence="2" type="ORF">SFCCH060_0585</name>
</gene>
<dbReference type="PANTHER" id="PTHR37936">
    <property type="entry name" value="TRANSPOSASE INSC FOR INSERTION ELEMENT IS2A-RELATED"/>
    <property type="match status" value="1"/>
</dbReference>
<dbReference type="InterPro" id="IPR025948">
    <property type="entry name" value="HTH-like_dom"/>
</dbReference>
<comment type="caution">
    <text evidence="2">The sequence shown here is derived from an EMBL/GenBank/DDBJ whole genome shotgun (WGS) entry which is preliminary data.</text>
</comment>